<dbReference type="GO" id="GO:0043001">
    <property type="term" value="P:Golgi to plasma membrane protein transport"/>
    <property type="evidence" value="ECO:0007669"/>
    <property type="project" value="TreeGrafter"/>
</dbReference>
<dbReference type="PANTHER" id="PTHR12704:SF2">
    <property type="entry name" value="GOLGI PHOSPHOPROTEIN 3 HOMOLOG SAURON"/>
    <property type="match status" value="1"/>
</dbReference>
<dbReference type="GO" id="GO:0005829">
    <property type="term" value="C:cytosol"/>
    <property type="evidence" value="ECO:0007669"/>
    <property type="project" value="TreeGrafter"/>
</dbReference>
<evidence type="ECO:0000256" key="5">
    <source>
        <dbReference type="ARBA" id="ARBA00023136"/>
    </source>
</evidence>
<dbReference type="GO" id="GO:0070273">
    <property type="term" value="F:phosphatidylinositol-4-phosphate binding"/>
    <property type="evidence" value="ECO:0007669"/>
    <property type="project" value="InterPro"/>
</dbReference>
<dbReference type="GO" id="GO:0005802">
    <property type="term" value="C:trans-Golgi network"/>
    <property type="evidence" value="ECO:0007669"/>
    <property type="project" value="TreeGrafter"/>
</dbReference>
<accession>A0AAD7NDJ1</accession>
<dbReference type="GO" id="GO:0007030">
    <property type="term" value="P:Golgi organization"/>
    <property type="evidence" value="ECO:0007669"/>
    <property type="project" value="TreeGrafter"/>
</dbReference>
<gene>
    <name evidence="6" type="ORF">B0H16DRAFT_1886460</name>
</gene>
<protein>
    <submittedName>
        <fullName evidence="6">Golgi phosphoprotein 3-domain-containing protein</fullName>
    </submittedName>
</protein>
<reference evidence="6" key="1">
    <citation type="submission" date="2023-03" db="EMBL/GenBank/DDBJ databases">
        <title>Massive genome expansion in bonnet fungi (Mycena s.s.) driven by repeated elements and novel gene families across ecological guilds.</title>
        <authorList>
            <consortium name="Lawrence Berkeley National Laboratory"/>
            <person name="Harder C.B."/>
            <person name="Miyauchi S."/>
            <person name="Viragh M."/>
            <person name="Kuo A."/>
            <person name="Thoen E."/>
            <person name="Andreopoulos B."/>
            <person name="Lu D."/>
            <person name="Skrede I."/>
            <person name="Drula E."/>
            <person name="Henrissat B."/>
            <person name="Morin E."/>
            <person name="Kohler A."/>
            <person name="Barry K."/>
            <person name="LaButti K."/>
            <person name="Morin E."/>
            <person name="Salamov A."/>
            <person name="Lipzen A."/>
            <person name="Mereny Z."/>
            <person name="Hegedus B."/>
            <person name="Baldrian P."/>
            <person name="Stursova M."/>
            <person name="Weitz H."/>
            <person name="Taylor A."/>
            <person name="Grigoriev I.V."/>
            <person name="Nagy L.G."/>
            <person name="Martin F."/>
            <person name="Kauserud H."/>
        </authorList>
    </citation>
    <scope>NUCLEOTIDE SEQUENCE</scope>
    <source>
        <strain evidence="6">CBHHK182m</strain>
    </source>
</reference>
<organism evidence="6 7">
    <name type="scientific">Mycena metata</name>
    <dbReference type="NCBI Taxonomy" id="1033252"/>
    <lineage>
        <taxon>Eukaryota</taxon>
        <taxon>Fungi</taxon>
        <taxon>Dikarya</taxon>
        <taxon>Basidiomycota</taxon>
        <taxon>Agaricomycotina</taxon>
        <taxon>Agaricomycetes</taxon>
        <taxon>Agaricomycetidae</taxon>
        <taxon>Agaricales</taxon>
        <taxon>Marasmiineae</taxon>
        <taxon>Mycenaceae</taxon>
        <taxon>Mycena</taxon>
    </lineage>
</organism>
<comment type="subcellular location">
    <subcellularLocation>
        <location evidence="1">Golgi apparatus membrane</location>
        <topology evidence="1">Peripheral membrane protein</topology>
        <orientation evidence="1">Cytoplasmic side</orientation>
    </subcellularLocation>
</comment>
<dbReference type="GO" id="GO:0031985">
    <property type="term" value="C:Golgi cisterna"/>
    <property type="evidence" value="ECO:0007669"/>
    <property type="project" value="TreeGrafter"/>
</dbReference>
<dbReference type="GO" id="GO:0000139">
    <property type="term" value="C:Golgi membrane"/>
    <property type="evidence" value="ECO:0007669"/>
    <property type="project" value="UniProtKB-SubCell"/>
</dbReference>
<dbReference type="Pfam" id="PF05719">
    <property type="entry name" value="GPP34"/>
    <property type="match status" value="1"/>
</dbReference>
<comment type="caution">
    <text evidence="6">The sequence shown here is derived from an EMBL/GenBank/DDBJ whole genome shotgun (WGS) entry which is preliminary data.</text>
</comment>
<name>A0AAD7NDJ1_9AGAR</name>
<keyword evidence="4" id="KW-0446">Lipid-binding</keyword>
<evidence type="ECO:0000313" key="6">
    <source>
        <dbReference type="EMBL" id="KAJ7755241.1"/>
    </source>
</evidence>
<keyword evidence="7" id="KW-1185">Reference proteome</keyword>
<evidence type="ECO:0000256" key="2">
    <source>
        <dbReference type="ARBA" id="ARBA00007284"/>
    </source>
</evidence>
<evidence type="ECO:0000256" key="4">
    <source>
        <dbReference type="ARBA" id="ARBA00023121"/>
    </source>
</evidence>
<dbReference type="Proteomes" id="UP001215598">
    <property type="component" value="Unassembled WGS sequence"/>
</dbReference>
<comment type="similarity">
    <text evidence="2">Belongs to the GOLPH3/VPS74 family.</text>
</comment>
<evidence type="ECO:0000256" key="3">
    <source>
        <dbReference type="ARBA" id="ARBA00023034"/>
    </source>
</evidence>
<dbReference type="Gene3D" id="1.10.3630.10">
    <property type="entry name" value="yeast vps74-n-term truncation variant domain like"/>
    <property type="match status" value="1"/>
</dbReference>
<evidence type="ECO:0000313" key="7">
    <source>
        <dbReference type="Proteomes" id="UP001215598"/>
    </source>
</evidence>
<dbReference type="InterPro" id="IPR038261">
    <property type="entry name" value="GPP34-like_sf"/>
</dbReference>
<dbReference type="GO" id="GO:0006890">
    <property type="term" value="P:retrograde vesicle-mediated transport, Golgi to endoplasmic reticulum"/>
    <property type="evidence" value="ECO:0007669"/>
    <property type="project" value="TreeGrafter"/>
</dbReference>
<keyword evidence="3" id="KW-0333">Golgi apparatus</keyword>
<keyword evidence="5" id="KW-0472">Membrane</keyword>
<dbReference type="EMBL" id="JARKIB010000050">
    <property type="protein sequence ID" value="KAJ7755241.1"/>
    <property type="molecule type" value="Genomic_DNA"/>
</dbReference>
<dbReference type="InterPro" id="IPR008628">
    <property type="entry name" value="GPP34-like"/>
</dbReference>
<sequence>MSLDPFQRSLRLALSYFTHGGCIATPLDTVAKPSFSQRDRFLVSPSMEYLESLIIVPSSTGANDGPSHAGSAFAGGARIAYDPRDFILSSTESSKIGGRLTLMEEVLLLGIKDKQGYLSFWNDNISYALRGCILIELALRRRIGVVRDAGRKRFTLPHRTLTVRARRWVCTLESLVEWRVRLSFDLSFFCTSRARLLAVTLHAACQASCQRESRIPPRPPSRAVPTLCAHTASIATGSPHRVQLPTDPRFICAQTGAAQHAASFFCKPPARSYSLSETASIRRLSRLAVSTARTHRMAACPGTIRLILVLLS</sequence>
<dbReference type="PANTHER" id="PTHR12704">
    <property type="entry name" value="TRANS-GOLGI PROTEIN GMX33"/>
    <property type="match status" value="1"/>
</dbReference>
<dbReference type="AlphaFoldDB" id="A0AAD7NDJ1"/>
<proteinExistence type="inferred from homology"/>
<dbReference type="GO" id="GO:0048194">
    <property type="term" value="P:Golgi vesicle budding"/>
    <property type="evidence" value="ECO:0007669"/>
    <property type="project" value="TreeGrafter"/>
</dbReference>
<evidence type="ECO:0000256" key="1">
    <source>
        <dbReference type="ARBA" id="ARBA00004255"/>
    </source>
</evidence>